<reference evidence="3" key="1">
    <citation type="submission" date="2018-05" db="EMBL/GenBank/DDBJ databases">
        <authorList>
            <person name="Cea G.-C."/>
            <person name="William W."/>
        </authorList>
    </citation>
    <scope>NUCLEOTIDE SEQUENCE [LARGE SCALE GENOMIC DNA]</scope>
    <source>
        <strain evidence="3">DB21MT 5</strain>
    </source>
</reference>
<evidence type="ECO:0000313" key="3">
    <source>
        <dbReference type="Proteomes" id="UP000250163"/>
    </source>
</evidence>
<accession>A0A330LKJ7</accession>
<protein>
    <recommendedName>
        <fullName evidence="1">Lysozyme inhibitor LprI-like N-terminal domain-containing protein</fullName>
    </recommendedName>
</protein>
<feature type="domain" description="Lysozyme inhibitor LprI-like N-terminal" evidence="1">
    <location>
        <begin position="57"/>
        <end position="146"/>
    </location>
</feature>
<dbReference type="OrthoDB" id="7340239at2"/>
<evidence type="ECO:0000313" key="2">
    <source>
        <dbReference type="EMBL" id="SQD76521.1"/>
    </source>
</evidence>
<keyword evidence="3" id="KW-1185">Reference proteome</keyword>
<dbReference type="RefSeq" id="WP_112711674.1">
    <property type="nucleotide sequence ID" value="NZ_LS483250.1"/>
</dbReference>
<dbReference type="InterPro" id="IPR009739">
    <property type="entry name" value="LprI-like_N"/>
</dbReference>
<dbReference type="EMBL" id="LS483250">
    <property type="protein sequence ID" value="SQD76521.1"/>
    <property type="molecule type" value="Genomic_DNA"/>
</dbReference>
<proteinExistence type="predicted"/>
<dbReference type="Gene3D" id="1.20.1270.180">
    <property type="match status" value="1"/>
</dbReference>
<dbReference type="KEGG" id="mya:MORIYA_0043"/>
<sequence length="153" mass="17642">MVKRKQGTAYRCIIGCFLTIGLVVGAYAIDNPEAPDLIGEFEKREIIYLTDIDNPQNSTRDFLVAYDNYLTFLDEELNKASEILSSKLPEARKSELIAAQKYWINYRDAEFELIKNTWTRKEFGSSAGVSRGDYRTSIVKDRVIQLLHYVKNF</sequence>
<gene>
    <name evidence="2" type="ORF">MORIYA_0043</name>
</gene>
<dbReference type="Pfam" id="PF07007">
    <property type="entry name" value="LprI"/>
    <property type="match status" value="1"/>
</dbReference>
<evidence type="ECO:0000259" key="1">
    <source>
        <dbReference type="Pfam" id="PF07007"/>
    </source>
</evidence>
<dbReference type="AlphaFoldDB" id="A0A330LKJ7"/>
<organism evidence="2 3">
    <name type="scientific">Moritella yayanosii</name>
    <dbReference type="NCBI Taxonomy" id="69539"/>
    <lineage>
        <taxon>Bacteria</taxon>
        <taxon>Pseudomonadati</taxon>
        <taxon>Pseudomonadota</taxon>
        <taxon>Gammaproteobacteria</taxon>
        <taxon>Alteromonadales</taxon>
        <taxon>Moritellaceae</taxon>
        <taxon>Moritella</taxon>
    </lineage>
</organism>
<dbReference type="Proteomes" id="UP000250163">
    <property type="component" value="Chromosome MORIYA"/>
</dbReference>
<name>A0A330LKJ7_9GAMM</name>